<proteinExistence type="predicted"/>
<dbReference type="InterPro" id="IPR019734">
    <property type="entry name" value="TPR_rpt"/>
</dbReference>
<dbReference type="Pfam" id="PF14559">
    <property type="entry name" value="TPR_19"/>
    <property type="match status" value="2"/>
</dbReference>
<evidence type="ECO:0000313" key="4">
    <source>
        <dbReference type="EMBL" id="GAC20572.1"/>
    </source>
</evidence>
<protein>
    <submittedName>
        <fullName evidence="4">TPR domain protein</fullName>
    </submittedName>
</protein>
<dbReference type="EMBL" id="BAEO01000055">
    <property type="protein sequence ID" value="GAC20572.1"/>
    <property type="molecule type" value="Genomic_DNA"/>
</dbReference>
<dbReference type="Gene3D" id="1.25.40.10">
    <property type="entry name" value="Tetratricopeptide repeat domain"/>
    <property type="match status" value="2"/>
</dbReference>
<comment type="caution">
    <text evidence="4">The sequence shown here is derived from an EMBL/GenBank/DDBJ whole genome shotgun (WGS) entry which is preliminary data.</text>
</comment>
<dbReference type="Proteomes" id="UP000006327">
    <property type="component" value="Unassembled WGS sequence"/>
</dbReference>
<dbReference type="PANTHER" id="PTHR16193">
    <property type="entry name" value="TETRATRICOPEPTIDE REPEAT PROTEIN 27"/>
    <property type="match status" value="1"/>
</dbReference>
<evidence type="ECO:0000256" key="2">
    <source>
        <dbReference type="ARBA" id="ARBA00022803"/>
    </source>
</evidence>
<dbReference type="InterPro" id="IPR011990">
    <property type="entry name" value="TPR-like_helical_dom_sf"/>
</dbReference>
<organism evidence="4 5">
    <name type="scientific">Paraglaciecola arctica BSs20135</name>
    <dbReference type="NCBI Taxonomy" id="493475"/>
    <lineage>
        <taxon>Bacteria</taxon>
        <taxon>Pseudomonadati</taxon>
        <taxon>Pseudomonadota</taxon>
        <taxon>Gammaproteobacteria</taxon>
        <taxon>Alteromonadales</taxon>
        <taxon>Alteromonadaceae</taxon>
        <taxon>Paraglaciecola</taxon>
    </lineage>
</organism>
<name>K6YQW4_9ALTE</name>
<dbReference type="OrthoDB" id="5801251at2"/>
<reference evidence="4 5" key="1">
    <citation type="journal article" date="2017" name="Antonie Van Leeuwenhoek">
        <title>Rhizobium rhizosphaerae sp. nov., a novel species isolated from rice rhizosphere.</title>
        <authorList>
            <person name="Zhao J.J."/>
            <person name="Zhang J."/>
            <person name="Zhang R.J."/>
            <person name="Zhang C.W."/>
            <person name="Yin H.Q."/>
            <person name="Zhang X.X."/>
        </authorList>
    </citation>
    <scope>NUCLEOTIDE SEQUENCE [LARGE SCALE GENOMIC DNA]</scope>
    <source>
        <strain evidence="4 5">BSs20135</strain>
    </source>
</reference>
<dbReference type="PANTHER" id="PTHR16193:SF0">
    <property type="entry name" value="TETRATRICOPEPTIDE REPEAT PROTEIN 27"/>
    <property type="match status" value="1"/>
</dbReference>
<dbReference type="SMART" id="SM00028">
    <property type="entry name" value="TPR"/>
    <property type="match status" value="5"/>
</dbReference>
<dbReference type="PROSITE" id="PS50005">
    <property type="entry name" value="TPR"/>
    <property type="match status" value="2"/>
</dbReference>
<dbReference type="SUPFAM" id="SSF48452">
    <property type="entry name" value="TPR-like"/>
    <property type="match status" value="1"/>
</dbReference>
<feature type="repeat" description="TPR" evidence="3">
    <location>
        <begin position="306"/>
        <end position="339"/>
    </location>
</feature>
<evidence type="ECO:0000256" key="3">
    <source>
        <dbReference type="PROSITE-ProRule" id="PRU00339"/>
    </source>
</evidence>
<feature type="repeat" description="TPR" evidence="3">
    <location>
        <begin position="238"/>
        <end position="271"/>
    </location>
</feature>
<dbReference type="AlphaFoldDB" id="K6YQW4"/>
<evidence type="ECO:0000313" key="5">
    <source>
        <dbReference type="Proteomes" id="UP000006327"/>
    </source>
</evidence>
<gene>
    <name evidence="4" type="ORF">GARC_3618</name>
</gene>
<sequence>MQQLSFIQKVLISFIFLVFFSACQSTVVHVLPSEEVLYDQGYSGFSEISIESEEQIFYLDETAKAFVVSTIGARNNKFDQMEALVKAIFDRSSLNLLYQGDANTIANDTFHSQAANCLSMSIMTYALAIEAGFDVDFQEIMIPEYWTRRGGFSLLNGHINLKMLAPHEPNVFVFSTRSYQVDFDPQSSRRGLPKKVVSKDSIVAMFYNNKGADAVLRKDYVAAYAYFRAALLLQPSFHSAWINLGILYRLSQYFPQAESAYHHALALNSDSLTAAENLAYLYMFTGRNEEAAEILAKVEEQRNSNPFYHVNLGEQEMEQKHWDQALAHFRRALSLDRSKHEVYFGLARVYFEIGELQQSERYLKQAKNTAKNKHDEQRYQSKLEFLSSL</sequence>
<accession>K6YQW4</accession>
<keyword evidence="2 3" id="KW-0802">TPR repeat</keyword>
<dbReference type="eggNOG" id="COG0457">
    <property type="taxonomic scope" value="Bacteria"/>
</dbReference>
<keyword evidence="1" id="KW-0677">Repeat</keyword>
<dbReference type="InterPro" id="IPR044244">
    <property type="entry name" value="TTC27/Emw1"/>
</dbReference>
<evidence type="ECO:0000256" key="1">
    <source>
        <dbReference type="ARBA" id="ARBA00022737"/>
    </source>
</evidence>
<dbReference type="STRING" id="493475.GARC_3618"/>
<keyword evidence="5" id="KW-1185">Reference proteome</keyword>
<dbReference type="RefSeq" id="WP_007622616.1">
    <property type="nucleotide sequence ID" value="NZ_BAEO01000055.1"/>
</dbReference>